<sequence length="65" mass="7639">MRRMAEYPFDKSRISLGFLSGIDQIDHARVKLETKVFLLRTARIFNSRPAPRLLRFPQLRGHTGR</sequence>
<comment type="caution">
    <text evidence="1">The sequence shown here is derived from an EMBL/GenBank/DDBJ whole genome shotgun (WGS) entry which is preliminary data.</text>
</comment>
<dbReference type="EMBL" id="FBVY01000027">
    <property type="protein sequence ID" value="CUW95170.1"/>
    <property type="molecule type" value="Genomic_DNA"/>
</dbReference>
<accession>A0A9W5B3E6</accession>
<organism evidence="1 2">
    <name type="scientific">Agrobacterium genomosp. 2 str. CFBP 5494</name>
    <dbReference type="NCBI Taxonomy" id="1183436"/>
    <lineage>
        <taxon>Bacteria</taxon>
        <taxon>Pseudomonadati</taxon>
        <taxon>Pseudomonadota</taxon>
        <taxon>Alphaproteobacteria</taxon>
        <taxon>Hyphomicrobiales</taxon>
        <taxon>Rhizobiaceae</taxon>
        <taxon>Rhizobium/Agrobacterium group</taxon>
        <taxon>Agrobacterium</taxon>
        <taxon>Agrobacterium tumefaciens complex</taxon>
    </lineage>
</organism>
<reference evidence="1 2" key="1">
    <citation type="submission" date="2016-01" db="EMBL/GenBank/DDBJ databases">
        <authorList>
            <person name="Regsiter A."/>
            <person name="william w."/>
        </authorList>
    </citation>
    <scope>NUCLEOTIDE SEQUENCE [LARGE SCALE GENOMIC DNA]</scope>
    <source>
        <strain evidence="1 2">CFBP 5494</strain>
    </source>
</reference>
<gene>
    <name evidence="1" type="ORF">AGR2A_Lc150015</name>
</gene>
<keyword evidence="2" id="KW-1185">Reference proteome</keyword>
<name>A0A9W5B3E6_9HYPH</name>
<evidence type="ECO:0000313" key="1">
    <source>
        <dbReference type="EMBL" id="CUW95170.1"/>
    </source>
</evidence>
<evidence type="ECO:0000313" key="2">
    <source>
        <dbReference type="Proteomes" id="UP000191933"/>
    </source>
</evidence>
<dbReference type="AlphaFoldDB" id="A0A9W5B3E6"/>
<dbReference type="Proteomes" id="UP000191933">
    <property type="component" value="Unassembled WGS sequence"/>
</dbReference>
<proteinExistence type="predicted"/>
<protein>
    <submittedName>
        <fullName evidence="1">Uncharacterized protein</fullName>
    </submittedName>
</protein>